<accession>A0ABT3TJC3</accession>
<organism evidence="2 3">
    <name type="scientific">Candidatus Litorirhabdus singularis</name>
    <dbReference type="NCBI Taxonomy" id="2518993"/>
    <lineage>
        <taxon>Bacteria</taxon>
        <taxon>Pseudomonadati</taxon>
        <taxon>Pseudomonadota</taxon>
        <taxon>Gammaproteobacteria</taxon>
        <taxon>Cellvibrionales</taxon>
        <taxon>Halieaceae</taxon>
        <taxon>Candidatus Litorirhabdus</taxon>
    </lineage>
</organism>
<feature type="domain" description="Beta-lactamase-related" evidence="1">
    <location>
        <begin position="22"/>
        <end position="264"/>
    </location>
</feature>
<dbReference type="Pfam" id="PF00144">
    <property type="entry name" value="Beta-lactamase"/>
    <property type="match status" value="1"/>
</dbReference>
<gene>
    <name evidence="2" type="ORF">EYC98_14655</name>
</gene>
<dbReference type="Proteomes" id="UP001143362">
    <property type="component" value="Unassembled WGS sequence"/>
</dbReference>
<keyword evidence="2" id="KW-0378">Hydrolase</keyword>
<evidence type="ECO:0000313" key="2">
    <source>
        <dbReference type="EMBL" id="MCX2982099.1"/>
    </source>
</evidence>
<dbReference type="InterPro" id="IPR012338">
    <property type="entry name" value="Beta-lactam/transpept-like"/>
</dbReference>
<dbReference type="GO" id="GO:0016787">
    <property type="term" value="F:hydrolase activity"/>
    <property type="evidence" value="ECO:0007669"/>
    <property type="project" value="UniProtKB-KW"/>
</dbReference>
<proteinExistence type="predicted"/>
<comment type="caution">
    <text evidence="2">The sequence shown here is derived from an EMBL/GenBank/DDBJ whole genome shotgun (WGS) entry which is preliminary data.</text>
</comment>
<sequence length="292" mass="32462">MPRILSGTQKCRGCAYPTAPDKQWGRTDKHYIASVNKALTSTIAGMVLAEYGLQVDDPIAPLLHEYSSYFADPAKAGLTLRQLLNMQSGFVWNEWSSNDLALLWKSTDFTEFLLERSNAGPGSSWVYNSAGPNMLLKALDGVVDGGIRSWADANYYAKLGITDYEWQSQPDGTPEGAARMLLRPRDMLKVGIAYLNKGVWNDEQVIPVDWVNKVSNVEVVSGAGSYSYYFWHRSLNGINYISADGDGGQYINIFPEQNMVIVMTQGNYLEWPLYVNQADSIMGIYVLPAVVN</sequence>
<dbReference type="PANTHER" id="PTHR43283">
    <property type="entry name" value="BETA-LACTAMASE-RELATED"/>
    <property type="match status" value="1"/>
</dbReference>
<evidence type="ECO:0000259" key="1">
    <source>
        <dbReference type="Pfam" id="PF00144"/>
    </source>
</evidence>
<dbReference type="Gene3D" id="3.40.710.10">
    <property type="entry name" value="DD-peptidase/beta-lactamase superfamily"/>
    <property type="match status" value="1"/>
</dbReference>
<evidence type="ECO:0000313" key="3">
    <source>
        <dbReference type="Proteomes" id="UP001143362"/>
    </source>
</evidence>
<dbReference type="SUPFAM" id="SSF56601">
    <property type="entry name" value="beta-lactamase/transpeptidase-like"/>
    <property type="match status" value="1"/>
</dbReference>
<keyword evidence="3" id="KW-1185">Reference proteome</keyword>
<dbReference type="EMBL" id="SHNN01000003">
    <property type="protein sequence ID" value="MCX2982099.1"/>
    <property type="molecule type" value="Genomic_DNA"/>
</dbReference>
<name>A0ABT3TJC3_9GAMM</name>
<protein>
    <submittedName>
        <fullName evidence="2">Class C beta-lactamase-related serine hydrolase</fullName>
    </submittedName>
</protein>
<dbReference type="InterPro" id="IPR001466">
    <property type="entry name" value="Beta-lactam-related"/>
</dbReference>
<dbReference type="PANTHER" id="PTHR43283:SF7">
    <property type="entry name" value="BETA-LACTAMASE-RELATED DOMAIN-CONTAINING PROTEIN"/>
    <property type="match status" value="1"/>
</dbReference>
<dbReference type="InterPro" id="IPR050789">
    <property type="entry name" value="Diverse_Enzym_Activities"/>
</dbReference>
<reference evidence="2" key="1">
    <citation type="submission" date="2019-02" db="EMBL/GenBank/DDBJ databases">
        <authorList>
            <person name="Li S.-H."/>
        </authorList>
    </citation>
    <scope>NUCLEOTIDE SEQUENCE</scope>
    <source>
        <strain evidence="2">IMCC14734</strain>
    </source>
</reference>